<evidence type="ECO:0000313" key="3">
    <source>
        <dbReference type="Proteomes" id="UP000000305"/>
    </source>
</evidence>
<dbReference type="Proteomes" id="UP000000305">
    <property type="component" value="Unassembled WGS sequence"/>
</dbReference>
<evidence type="ECO:0000259" key="1">
    <source>
        <dbReference type="Pfam" id="PF04100"/>
    </source>
</evidence>
<dbReference type="STRING" id="6669.E9HK03"/>
<reference evidence="2 3" key="1">
    <citation type="journal article" date="2011" name="Science">
        <title>The ecoresponsive genome of Daphnia pulex.</title>
        <authorList>
            <person name="Colbourne J.K."/>
            <person name="Pfrender M.E."/>
            <person name="Gilbert D."/>
            <person name="Thomas W.K."/>
            <person name="Tucker A."/>
            <person name="Oakley T.H."/>
            <person name="Tokishita S."/>
            <person name="Aerts A."/>
            <person name="Arnold G.J."/>
            <person name="Basu M.K."/>
            <person name="Bauer D.J."/>
            <person name="Caceres C.E."/>
            <person name="Carmel L."/>
            <person name="Casola C."/>
            <person name="Choi J.H."/>
            <person name="Detter J.C."/>
            <person name="Dong Q."/>
            <person name="Dusheyko S."/>
            <person name="Eads B.D."/>
            <person name="Frohlich T."/>
            <person name="Geiler-Samerotte K.A."/>
            <person name="Gerlach D."/>
            <person name="Hatcher P."/>
            <person name="Jogdeo S."/>
            <person name="Krijgsveld J."/>
            <person name="Kriventseva E.V."/>
            <person name="Kultz D."/>
            <person name="Laforsch C."/>
            <person name="Lindquist E."/>
            <person name="Lopez J."/>
            <person name="Manak J.R."/>
            <person name="Muller J."/>
            <person name="Pangilinan J."/>
            <person name="Patwardhan R.P."/>
            <person name="Pitluck S."/>
            <person name="Pritham E.J."/>
            <person name="Rechtsteiner A."/>
            <person name="Rho M."/>
            <person name="Rogozin I.B."/>
            <person name="Sakarya O."/>
            <person name="Salamov A."/>
            <person name="Schaack S."/>
            <person name="Shapiro H."/>
            <person name="Shiga Y."/>
            <person name="Skalitzky C."/>
            <person name="Smith Z."/>
            <person name="Souvorov A."/>
            <person name="Sung W."/>
            <person name="Tang Z."/>
            <person name="Tsuchiya D."/>
            <person name="Tu H."/>
            <person name="Vos H."/>
            <person name="Wang M."/>
            <person name="Wolf Y.I."/>
            <person name="Yamagata H."/>
            <person name="Yamada T."/>
            <person name="Ye Y."/>
            <person name="Shaw J.R."/>
            <person name="Andrews J."/>
            <person name="Crease T.J."/>
            <person name="Tang H."/>
            <person name="Lucas S.M."/>
            <person name="Robertson H.M."/>
            <person name="Bork P."/>
            <person name="Koonin E.V."/>
            <person name="Zdobnov E.M."/>
            <person name="Grigoriev I.V."/>
            <person name="Lynch M."/>
            <person name="Boore J.L."/>
        </authorList>
    </citation>
    <scope>NUCLEOTIDE SEQUENCE [LARGE SCALE GENOMIC DNA]</scope>
</reference>
<feature type="domain" description="Vps53 N-terminal" evidence="1">
    <location>
        <begin position="1"/>
        <end position="125"/>
    </location>
</feature>
<dbReference type="GO" id="GO:0005829">
    <property type="term" value="C:cytosol"/>
    <property type="evidence" value="ECO:0007669"/>
    <property type="project" value="GOC"/>
</dbReference>
<dbReference type="Pfam" id="PF04100">
    <property type="entry name" value="Vps53_N"/>
    <property type="match status" value="1"/>
</dbReference>
<dbReference type="OrthoDB" id="10261632at2759"/>
<dbReference type="InterPro" id="IPR007234">
    <property type="entry name" value="Vps53_N"/>
</dbReference>
<accession>E9HK03</accession>
<dbReference type="AlphaFoldDB" id="E9HK03"/>
<sequence>MAKRVNEIDVKLLLFTLQKTTQFEELLSRRFTGASMEELLSSEKSAKKIESTNPFEEPVGMNPFEEEDEIEKSVPTNQVQLTITEGLTVSPFYGLISRCFENHLNIFVDSQDKNLAELMDRFVADLTSDPPLKEAVFGVFDLAEIVAGGSKNKRIDGFCNYKSKELIIKKLRYHNPYTGQILDNPSN</sequence>
<gene>
    <name evidence="2" type="ORF">DAPPUDRAFT_330579</name>
</gene>
<dbReference type="GO" id="GO:0042147">
    <property type="term" value="P:retrograde transport, endosome to Golgi"/>
    <property type="evidence" value="ECO:0007669"/>
    <property type="project" value="InterPro"/>
</dbReference>
<dbReference type="InterPro" id="IPR039766">
    <property type="entry name" value="Vps53"/>
</dbReference>
<protein>
    <recommendedName>
        <fullName evidence="1">Vps53 N-terminal domain-containing protein</fullName>
    </recommendedName>
</protein>
<dbReference type="EMBL" id="GL732666">
    <property type="protein sequence ID" value="EFX67908.1"/>
    <property type="molecule type" value="Genomic_DNA"/>
</dbReference>
<proteinExistence type="predicted"/>
<organism evidence="2 3">
    <name type="scientific">Daphnia pulex</name>
    <name type="common">Water flea</name>
    <dbReference type="NCBI Taxonomy" id="6669"/>
    <lineage>
        <taxon>Eukaryota</taxon>
        <taxon>Metazoa</taxon>
        <taxon>Ecdysozoa</taxon>
        <taxon>Arthropoda</taxon>
        <taxon>Crustacea</taxon>
        <taxon>Branchiopoda</taxon>
        <taxon>Diplostraca</taxon>
        <taxon>Cladocera</taxon>
        <taxon>Anomopoda</taxon>
        <taxon>Daphniidae</taxon>
        <taxon>Daphnia</taxon>
    </lineage>
</organism>
<dbReference type="KEGG" id="dpx:DAPPUDRAFT_330579"/>
<dbReference type="GO" id="GO:0000938">
    <property type="term" value="C:GARP complex"/>
    <property type="evidence" value="ECO:0007669"/>
    <property type="project" value="InterPro"/>
</dbReference>
<dbReference type="PANTHER" id="PTHR12820:SF0">
    <property type="entry name" value="VACUOLAR PROTEIN SORTING-ASSOCIATED PROTEIN 53 HOMOLOG"/>
    <property type="match status" value="1"/>
</dbReference>
<dbReference type="PANTHER" id="PTHR12820">
    <property type="entry name" value="VACUOLAR SORTING PROTEIN 53"/>
    <property type="match status" value="1"/>
</dbReference>
<dbReference type="InParanoid" id="E9HK03"/>
<dbReference type="eggNOG" id="KOG2180">
    <property type="taxonomic scope" value="Eukaryota"/>
</dbReference>
<dbReference type="HOGENOM" id="CLU_1449088_0_0_1"/>
<name>E9HK03_DAPPU</name>
<evidence type="ECO:0000313" key="2">
    <source>
        <dbReference type="EMBL" id="EFX67908.1"/>
    </source>
</evidence>
<keyword evidence="3" id="KW-1185">Reference proteome</keyword>